<keyword evidence="13" id="KW-1185">Reference proteome</keyword>
<keyword evidence="5 11" id="KW-0328">Glycosyltransferase</keyword>
<feature type="transmembrane region" description="Helical" evidence="11">
    <location>
        <begin position="341"/>
        <end position="358"/>
    </location>
</feature>
<evidence type="ECO:0000256" key="3">
    <source>
        <dbReference type="ARBA" id="ARBA00011071"/>
    </source>
</evidence>
<keyword evidence="6 11" id="KW-0808">Transferase</keyword>
<evidence type="ECO:0000256" key="9">
    <source>
        <dbReference type="ARBA" id="ARBA00022989"/>
    </source>
</evidence>
<evidence type="ECO:0000256" key="8">
    <source>
        <dbReference type="ARBA" id="ARBA00022824"/>
    </source>
</evidence>
<evidence type="ECO:0000313" key="13">
    <source>
        <dbReference type="Proteomes" id="UP000031512"/>
    </source>
</evidence>
<dbReference type="PANTHER" id="PTHR12886">
    <property type="entry name" value="PIG-M MANNOSYLTRANSFERASE"/>
    <property type="match status" value="1"/>
</dbReference>
<dbReference type="PANTHER" id="PTHR12886:SF0">
    <property type="entry name" value="GPI MANNOSYLTRANSFERASE 1"/>
    <property type="match status" value="1"/>
</dbReference>
<comment type="pathway">
    <text evidence="2 11">Glycolipid biosynthesis; glycosylphosphatidylinositol-anchor biosynthesis.</text>
</comment>
<keyword evidence="7 11" id="KW-0812">Transmembrane</keyword>
<feature type="transmembrane region" description="Helical" evidence="11">
    <location>
        <begin position="365"/>
        <end position="385"/>
    </location>
</feature>
<evidence type="ECO:0000256" key="1">
    <source>
        <dbReference type="ARBA" id="ARBA00004477"/>
    </source>
</evidence>
<reference evidence="12 13" key="1">
    <citation type="journal article" date="2012" name="BMC Genomics">
        <title>Comparative genomic analysis and phylogenetic position of Theileria equi.</title>
        <authorList>
            <person name="Kappmeyer L.S."/>
            <person name="Thiagarajan M."/>
            <person name="Herndon D.R."/>
            <person name="Ramsay J.D."/>
            <person name="Caler E."/>
            <person name="Djikeng A."/>
            <person name="Gillespie J.J."/>
            <person name="Lau A.O."/>
            <person name="Roalson E.H."/>
            <person name="Silva J.C."/>
            <person name="Silva M.G."/>
            <person name="Suarez C.E."/>
            <person name="Ueti M.W."/>
            <person name="Nene V.M."/>
            <person name="Mealey R.H."/>
            <person name="Knowles D.P."/>
            <person name="Brayton K.A."/>
        </authorList>
    </citation>
    <scope>NUCLEOTIDE SEQUENCE [LARGE SCALE GENOMIC DNA]</scope>
    <source>
        <strain evidence="12 13">WA</strain>
    </source>
</reference>
<dbReference type="GO" id="GO:0004376">
    <property type="term" value="F:GPI mannosyltransferase activity"/>
    <property type="evidence" value="ECO:0007669"/>
    <property type="project" value="InterPro"/>
</dbReference>
<proteinExistence type="inferred from homology"/>
<comment type="function">
    <text evidence="11">Catalytic subunit of the glycosylphosphatidylinositol-mannosyltransferase I complex which catalyzes the transfer of the first mannose, via an alpha-1,4 bond from a dolichol-phosphate-mannose (Dol-P-Man) to the glucosaminyl acyl phosphatidylinositol (GlcN-(acyl)PI) intermediate to generate alpha-D-Man-(1-&gt;4)-alpha-D-GlcN-(1-&gt;6)-(1-radyl,2-acyl-sn-glycero-3-phospho)-2-acyl-inositol and participates in the sixth step of the glycosylphosphatidylinositol-anchor biosynthesis.</text>
</comment>
<dbReference type="InterPro" id="IPR007704">
    <property type="entry name" value="PIG-M"/>
</dbReference>
<comment type="similarity">
    <text evidence="3 11">Belongs to the PIGM family.</text>
</comment>
<keyword evidence="10 11" id="KW-0472">Membrane</keyword>
<evidence type="ECO:0000256" key="2">
    <source>
        <dbReference type="ARBA" id="ARBA00004687"/>
    </source>
</evidence>
<keyword evidence="4 11" id="KW-0337">GPI-anchor biosynthesis</keyword>
<organism evidence="12 13">
    <name type="scientific">Theileria equi strain WA</name>
    <dbReference type="NCBI Taxonomy" id="1537102"/>
    <lineage>
        <taxon>Eukaryota</taxon>
        <taxon>Sar</taxon>
        <taxon>Alveolata</taxon>
        <taxon>Apicomplexa</taxon>
        <taxon>Aconoidasida</taxon>
        <taxon>Piroplasmida</taxon>
        <taxon>Theileriidae</taxon>
        <taxon>Theileria</taxon>
    </lineage>
</organism>
<evidence type="ECO:0000256" key="7">
    <source>
        <dbReference type="ARBA" id="ARBA00022692"/>
    </source>
</evidence>
<dbReference type="GO" id="GO:0006506">
    <property type="term" value="P:GPI anchor biosynthetic process"/>
    <property type="evidence" value="ECO:0007669"/>
    <property type="project" value="UniProtKB-UniPathway"/>
</dbReference>
<dbReference type="KEGG" id="beq:BEWA_007850"/>
<protein>
    <recommendedName>
        <fullName evidence="11">GPI mannosyltransferase 1</fullName>
        <ecNumber evidence="11">2.4.1.-</ecNumber>
    </recommendedName>
    <alternativeName>
        <fullName evidence="11">GPI mannosyltransferase I</fullName>
    </alternativeName>
</protein>
<evidence type="ECO:0000256" key="11">
    <source>
        <dbReference type="RuleBase" id="RU365064"/>
    </source>
</evidence>
<dbReference type="GeneID" id="15804766"/>
<dbReference type="STRING" id="1537102.L0B2D0"/>
<evidence type="ECO:0000256" key="5">
    <source>
        <dbReference type="ARBA" id="ARBA00022676"/>
    </source>
</evidence>
<dbReference type="EC" id="2.4.1.-" evidence="11"/>
<gene>
    <name evidence="12" type="ORF">BEWA_007850</name>
</gene>
<dbReference type="AlphaFoldDB" id="L0B2D0"/>
<dbReference type="OrthoDB" id="1741594at2759"/>
<dbReference type="UniPathway" id="UPA00196"/>
<dbReference type="VEuPathDB" id="PiroplasmaDB:BEWA_007850"/>
<dbReference type="GO" id="GO:1990529">
    <property type="term" value="C:glycosylphosphatidylinositol-mannosyltransferase I complex"/>
    <property type="evidence" value="ECO:0007669"/>
    <property type="project" value="TreeGrafter"/>
</dbReference>
<keyword evidence="8 11" id="KW-0256">Endoplasmic reticulum</keyword>
<feature type="transmembrane region" description="Helical" evidence="11">
    <location>
        <begin position="143"/>
        <end position="168"/>
    </location>
</feature>
<dbReference type="RefSeq" id="XP_004831042.1">
    <property type="nucleotide sequence ID" value="XM_004830985.1"/>
</dbReference>
<name>L0B2D0_THEEQ</name>
<sequence length="400" mass="47059">MFDLIKYKFKSPPWSFSKIKKSASEIRKCVYLLSILIRLALISYSSYHNDKFDLKYTDVDYKVFTDASYLVTKGLSPYERHTYRYTPLLSFLMVFNIYLFNDFGKIIFSASDIAIGYILEKAISNVNDLKRVALTSLWLLNPFVIGISSRGNADSLICLLVIATVYYINKKEIVKSAIMFGLSVHVKIYPIIYAPSFIFYLYNMNTLGIYSHKKFPMSLLLIPKNFVANINKQQITFGVISFLTFLICTTLSYWLYGFEFIYETYLYHYVRKDHRHNFSIYFNLMYYIVDTKTKMNLFLSFVPQLFSIVIYSIVGLFNLPLSMFLQTLSFVTLNKVCTSQYFLWWIVLLPLVFSNVKFNSEKTRTLLTTVFFLVVFKGMWLFWAYQLEFRGYNTFLMVCA</sequence>
<feature type="transmembrane region" description="Helical" evidence="11">
    <location>
        <begin position="82"/>
        <end position="99"/>
    </location>
</feature>
<dbReference type="EMBL" id="CP001670">
    <property type="protein sequence ID" value="AFZ81376.1"/>
    <property type="molecule type" value="Genomic_DNA"/>
</dbReference>
<feature type="transmembrane region" description="Helical" evidence="11">
    <location>
        <begin position="297"/>
        <end position="321"/>
    </location>
</feature>
<comment type="subcellular location">
    <subcellularLocation>
        <location evidence="1 11">Endoplasmic reticulum membrane</location>
        <topology evidence="1 11">Multi-pass membrane protein</topology>
    </subcellularLocation>
</comment>
<evidence type="ECO:0000256" key="6">
    <source>
        <dbReference type="ARBA" id="ARBA00022679"/>
    </source>
</evidence>
<evidence type="ECO:0000313" key="12">
    <source>
        <dbReference type="EMBL" id="AFZ81376.1"/>
    </source>
</evidence>
<dbReference type="Pfam" id="PF05007">
    <property type="entry name" value="Mannosyl_trans"/>
    <property type="match status" value="1"/>
</dbReference>
<feature type="transmembrane region" description="Helical" evidence="11">
    <location>
        <begin position="180"/>
        <end position="202"/>
    </location>
</feature>
<dbReference type="GO" id="GO:0051751">
    <property type="term" value="F:alpha-1,4-mannosyltransferase activity"/>
    <property type="evidence" value="ECO:0007669"/>
    <property type="project" value="InterPro"/>
</dbReference>
<keyword evidence="9 11" id="KW-1133">Transmembrane helix</keyword>
<evidence type="ECO:0000256" key="4">
    <source>
        <dbReference type="ARBA" id="ARBA00022502"/>
    </source>
</evidence>
<dbReference type="Proteomes" id="UP000031512">
    <property type="component" value="Chromosome 3"/>
</dbReference>
<feature type="transmembrane region" description="Helical" evidence="11">
    <location>
        <begin position="235"/>
        <end position="256"/>
    </location>
</feature>
<accession>L0B2D0</accession>
<evidence type="ECO:0000256" key="10">
    <source>
        <dbReference type="ARBA" id="ARBA00023136"/>
    </source>
</evidence>
<dbReference type="GO" id="GO:0005789">
    <property type="term" value="C:endoplasmic reticulum membrane"/>
    <property type="evidence" value="ECO:0007669"/>
    <property type="project" value="UniProtKB-SubCell"/>
</dbReference>
<dbReference type="eggNOG" id="KOG3893">
    <property type="taxonomic scope" value="Eukaryota"/>
</dbReference>